<proteinExistence type="predicted"/>
<feature type="region of interest" description="Disordered" evidence="1">
    <location>
        <begin position="80"/>
        <end position="101"/>
    </location>
</feature>
<feature type="signal peptide" evidence="2">
    <location>
        <begin position="1"/>
        <end position="25"/>
    </location>
</feature>
<evidence type="ECO:0000313" key="4">
    <source>
        <dbReference type="Proteomes" id="UP000698222"/>
    </source>
</evidence>
<dbReference type="EMBL" id="JAGIOC010000001">
    <property type="protein sequence ID" value="MBP2407311.1"/>
    <property type="molecule type" value="Genomic_DNA"/>
</dbReference>
<keyword evidence="2" id="KW-0732">Signal</keyword>
<accession>A0ABS4YEW3</accession>
<feature type="region of interest" description="Disordered" evidence="1">
    <location>
        <begin position="25"/>
        <end position="54"/>
    </location>
</feature>
<evidence type="ECO:0000313" key="3">
    <source>
        <dbReference type="EMBL" id="MBP2407311.1"/>
    </source>
</evidence>
<evidence type="ECO:0000256" key="1">
    <source>
        <dbReference type="SAM" id="MobiDB-lite"/>
    </source>
</evidence>
<dbReference type="Proteomes" id="UP000698222">
    <property type="component" value="Unassembled WGS sequence"/>
</dbReference>
<evidence type="ECO:0000256" key="2">
    <source>
        <dbReference type="SAM" id="SignalP"/>
    </source>
</evidence>
<feature type="chain" id="PRO_5045757054" description="Nuclear transport factor 2 family protein" evidence="2">
    <location>
        <begin position="26"/>
        <end position="182"/>
    </location>
</feature>
<sequence>MRTRHRALTALAMASLVALPLAACSAETEEKPTEAATQEAPPSQDPADATPQERVDAYLDAFDAAAAKGWEDTSYNSEYLTPDLAEQADSVDAENRDSGATIEGERELSNWTVREQDETSVVIEFCQDTSKQRIMRDGQDGGEAEGLDVGKFTLTRDTADEPWLIAEKQFYPEGTTCAKHFA</sequence>
<name>A0ABS4YEW3_9MICO</name>
<organism evidence="3 4">
    <name type="scientific">Brachybacterium fresconis</name>
    <dbReference type="NCBI Taxonomy" id="173363"/>
    <lineage>
        <taxon>Bacteria</taxon>
        <taxon>Bacillati</taxon>
        <taxon>Actinomycetota</taxon>
        <taxon>Actinomycetes</taxon>
        <taxon>Micrococcales</taxon>
        <taxon>Dermabacteraceae</taxon>
        <taxon>Brachybacterium</taxon>
    </lineage>
</organism>
<comment type="caution">
    <text evidence="3">The sequence shown here is derived from an EMBL/GenBank/DDBJ whole genome shotgun (WGS) entry which is preliminary data.</text>
</comment>
<reference evidence="3 4" key="1">
    <citation type="submission" date="2021-03" db="EMBL/GenBank/DDBJ databases">
        <title>Sequencing the genomes of 1000 actinobacteria strains.</title>
        <authorList>
            <person name="Klenk H.-P."/>
        </authorList>
    </citation>
    <scope>NUCLEOTIDE SEQUENCE [LARGE SCALE GENOMIC DNA]</scope>
    <source>
        <strain evidence="3 4">DSM 14564</strain>
    </source>
</reference>
<dbReference type="RefSeq" id="WP_209886312.1">
    <property type="nucleotide sequence ID" value="NZ_BAAAJV010000022.1"/>
</dbReference>
<evidence type="ECO:0008006" key="5">
    <source>
        <dbReference type="Google" id="ProtNLM"/>
    </source>
</evidence>
<gene>
    <name evidence="3" type="ORF">JOF44_000214</name>
</gene>
<protein>
    <recommendedName>
        <fullName evidence="5">Nuclear transport factor 2 family protein</fullName>
    </recommendedName>
</protein>
<keyword evidence="4" id="KW-1185">Reference proteome</keyword>